<evidence type="ECO:0000256" key="1">
    <source>
        <dbReference type="ARBA" id="ARBA00022679"/>
    </source>
</evidence>
<dbReference type="PROSITE" id="PS51186">
    <property type="entry name" value="GNAT"/>
    <property type="match status" value="1"/>
</dbReference>
<dbReference type="PANTHER" id="PTHR43800">
    <property type="entry name" value="PEPTIDYL-LYSINE N-ACETYLTRANSFERASE YJAB"/>
    <property type="match status" value="1"/>
</dbReference>
<dbReference type="GO" id="GO:0016747">
    <property type="term" value="F:acyltransferase activity, transferring groups other than amino-acyl groups"/>
    <property type="evidence" value="ECO:0007669"/>
    <property type="project" value="InterPro"/>
</dbReference>
<dbReference type="EMBL" id="WEKT01000034">
    <property type="protein sequence ID" value="MZI94697.1"/>
    <property type="molecule type" value="Genomic_DNA"/>
</dbReference>
<organism evidence="4 5">
    <name type="scientific">Vibrio eleionomae</name>
    <dbReference type="NCBI Taxonomy" id="2653505"/>
    <lineage>
        <taxon>Bacteria</taxon>
        <taxon>Pseudomonadati</taxon>
        <taxon>Pseudomonadota</taxon>
        <taxon>Gammaproteobacteria</taxon>
        <taxon>Vibrionales</taxon>
        <taxon>Vibrionaceae</taxon>
        <taxon>Vibrio</taxon>
    </lineage>
</organism>
<dbReference type="Gene3D" id="3.40.630.30">
    <property type="match status" value="1"/>
</dbReference>
<feature type="domain" description="N-acetyltransferase" evidence="3">
    <location>
        <begin position="17"/>
        <end position="171"/>
    </location>
</feature>
<dbReference type="SUPFAM" id="SSF55729">
    <property type="entry name" value="Acyl-CoA N-acyltransferases (Nat)"/>
    <property type="match status" value="1"/>
</dbReference>
<keyword evidence="5" id="KW-1185">Reference proteome</keyword>
<accession>A0A7X4LMI0</accession>
<dbReference type="CDD" id="cd04301">
    <property type="entry name" value="NAT_SF"/>
    <property type="match status" value="1"/>
</dbReference>
<protein>
    <submittedName>
        <fullName evidence="4">GNAT family N-acetyltransferase</fullName>
    </submittedName>
</protein>
<name>A0A7X4LMI0_9VIBR</name>
<evidence type="ECO:0000313" key="5">
    <source>
        <dbReference type="Proteomes" id="UP000462621"/>
    </source>
</evidence>
<evidence type="ECO:0000313" key="4">
    <source>
        <dbReference type="EMBL" id="MZI94697.1"/>
    </source>
</evidence>
<dbReference type="Proteomes" id="UP000462621">
    <property type="component" value="Unassembled WGS sequence"/>
</dbReference>
<sequence>MYYSEIAWHSFKLLNFTHSTTVNALEQKQMSTLLFETLDPIKIPLIKRFYKEHYPGTKPKSDELTIVAYDDSVLVGVVRFRHVGQLRLLTGMAISSSKRGQGIGQQLLAYCVEHILQNDDYCFAYSHLKDFYQNGGFKKISPEQLPADLKTLYQRYTQHGKDLIPMHFRYDR</sequence>
<evidence type="ECO:0000259" key="3">
    <source>
        <dbReference type="PROSITE" id="PS51186"/>
    </source>
</evidence>
<dbReference type="InterPro" id="IPR000182">
    <property type="entry name" value="GNAT_dom"/>
</dbReference>
<dbReference type="AlphaFoldDB" id="A0A7X4LMI0"/>
<reference evidence="4 5" key="1">
    <citation type="submission" date="2019-10" db="EMBL/GenBank/DDBJ databases">
        <title>Vibrio sp. nov. isolated from a shrimp pond.</title>
        <authorList>
            <person name="Gomez-Gil B."/>
            <person name="Enciso-Ibarra J."/>
            <person name="Enciso-Ibarra K."/>
            <person name="Bolan-Mejia C."/>
        </authorList>
    </citation>
    <scope>NUCLEOTIDE SEQUENCE [LARGE SCALE GENOMIC DNA]</scope>
    <source>
        <strain evidence="4 5">CAIM 722</strain>
    </source>
</reference>
<comment type="caution">
    <text evidence="4">The sequence shown here is derived from an EMBL/GenBank/DDBJ whole genome shotgun (WGS) entry which is preliminary data.</text>
</comment>
<dbReference type="PANTHER" id="PTHR43800:SF1">
    <property type="entry name" value="PEPTIDYL-LYSINE N-ACETYLTRANSFERASE YJAB"/>
    <property type="match status" value="1"/>
</dbReference>
<dbReference type="InterPro" id="IPR016181">
    <property type="entry name" value="Acyl_CoA_acyltransferase"/>
</dbReference>
<keyword evidence="2" id="KW-0012">Acyltransferase</keyword>
<gene>
    <name evidence="4" type="ORF">F9817_16060</name>
</gene>
<keyword evidence="1 4" id="KW-0808">Transferase</keyword>
<evidence type="ECO:0000256" key="2">
    <source>
        <dbReference type="ARBA" id="ARBA00023315"/>
    </source>
</evidence>
<proteinExistence type="predicted"/>
<dbReference type="Pfam" id="PF13673">
    <property type="entry name" value="Acetyltransf_10"/>
    <property type="match status" value="1"/>
</dbReference>